<gene>
    <name evidence="1" type="ORF">COU11_04645</name>
</gene>
<proteinExistence type="predicted"/>
<organism evidence="1 2">
    <name type="scientific">Candidatus Harrisonbacteria bacterium CG10_big_fil_rev_8_21_14_0_10_49_15</name>
    <dbReference type="NCBI Taxonomy" id="1974587"/>
    <lineage>
        <taxon>Bacteria</taxon>
        <taxon>Candidatus Harrisoniibacteriota</taxon>
    </lineage>
</organism>
<dbReference type="Pfam" id="PF09620">
    <property type="entry name" value="Cas_csx3"/>
    <property type="match status" value="1"/>
</dbReference>
<evidence type="ECO:0000313" key="2">
    <source>
        <dbReference type="Proteomes" id="UP000229526"/>
    </source>
</evidence>
<dbReference type="AlphaFoldDB" id="A0A2H0UK44"/>
<evidence type="ECO:0000313" key="1">
    <source>
        <dbReference type="EMBL" id="PIR86774.1"/>
    </source>
</evidence>
<comment type="caution">
    <text evidence="1">The sequence shown here is derived from an EMBL/GenBank/DDBJ whole genome shotgun (WGS) entry which is preliminary data.</text>
</comment>
<dbReference type="InterPro" id="IPR013409">
    <property type="entry name" value="CRISPR-assoc_prot_Crn3/Csx3"/>
</dbReference>
<protein>
    <submittedName>
        <fullName evidence="1">CRISPR-associated protein Csx3</fullName>
    </submittedName>
</protein>
<sequence length="105" mass="11032">MSLYNVDIEKQEGGLLIRVSFGSPAQNDQIVLETATRLEELEAAGELSGGGVARVNGPASLPVAMVLAHHLAHRFTGVACFDPKMGKYVVAIAHGGQYAVGDLID</sequence>
<name>A0A2H0UK44_9BACT</name>
<reference evidence="2" key="1">
    <citation type="submission" date="2017-09" db="EMBL/GenBank/DDBJ databases">
        <title>Depth-based differentiation of microbial function through sediment-hosted aquifers and enrichment of novel symbionts in the deep terrestrial subsurface.</title>
        <authorList>
            <person name="Probst A.J."/>
            <person name="Ladd B."/>
            <person name="Jarett J.K."/>
            <person name="Geller-Mcgrath D.E."/>
            <person name="Sieber C.M.K."/>
            <person name="Emerson J.B."/>
            <person name="Anantharaman K."/>
            <person name="Thomas B.C."/>
            <person name="Malmstrom R."/>
            <person name="Stieglmeier M."/>
            <person name="Klingl A."/>
            <person name="Woyke T."/>
            <person name="Ryan C.M."/>
            <person name="Banfield J.F."/>
        </authorList>
    </citation>
    <scope>NUCLEOTIDE SEQUENCE [LARGE SCALE GENOMIC DNA]</scope>
</reference>
<accession>A0A2H0UK44</accession>
<dbReference type="Proteomes" id="UP000229526">
    <property type="component" value="Unassembled WGS sequence"/>
</dbReference>
<dbReference type="EMBL" id="PFBD01000028">
    <property type="protein sequence ID" value="PIR86774.1"/>
    <property type="molecule type" value="Genomic_DNA"/>
</dbReference>